<dbReference type="GO" id="GO:0004252">
    <property type="term" value="F:serine-type endopeptidase activity"/>
    <property type="evidence" value="ECO:0007669"/>
    <property type="project" value="UniProtKB-EC"/>
</dbReference>
<dbReference type="InterPro" id="IPR006199">
    <property type="entry name" value="LexA_DNA-bd_dom"/>
</dbReference>
<evidence type="ECO:0000313" key="12">
    <source>
        <dbReference type="EMBL" id="STT83230.1"/>
    </source>
</evidence>
<dbReference type="InterPro" id="IPR050077">
    <property type="entry name" value="LexA_repressor"/>
</dbReference>
<evidence type="ECO:0000256" key="3">
    <source>
        <dbReference type="ARBA" id="ARBA00022763"/>
    </source>
</evidence>
<dbReference type="PANTHER" id="PTHR33516:SF2">
    <property type="entry name" value="LEXA REPRESSOR-RELATED"/>
    <property type="match status" value="1"/>
</dbReference>
<evidence type="ECO:0000256" key="9">
    <source>
        <dbReference type="ARBA" id="ARBA00023204"/>
    </source>
</evidence>
<evidence type="ECO:0000256" key="2">
    <source>
        <dbReference type="ARBA" id="ARBA00022705"/>
    </source>
</evidence>
<keyword evidence="5" id="KW-0068">Autocatalytic cleavage</keyword>
<dbReference type="GO" id="GO:0006260">
    <property type="term" value="P:DNA replication"/>
    <property type="evidence" value="ECO:0007669"/>
    <property type="project" value="UniProtKB-KW"/>
</dbReference>
<dbReference type="Pfam" id="PF01726">
    <property type="entry name" value="LexA_DNA_bind"/>
    <property type="match status" value="1"/>
</dbReference>
<evidence type="ECO:0000256" key="10">
    <source>
        <dbReference type="ARBA" id="ARBA00023236"/>
    </source>
</evidence>
<organism evidence="12 13">
    <name type="scientific">Klebsiella pneumoniae</name>
    <dbReference type="NCBI Taxonomy" id="573"/>
    <lineage>
        <taxon>Bacteria</taxon>
        <taxon>Pseudomonadati</taxon>
        <taxon>Pseudomonadota</taxon>
        <taxon>Gammaproteobacteria</taxon>
        <taxon>Enterobacterales</taxon>
        <taxon>Enterobacteriaceae</taxon>
        <taxon>Klebsiella/Raoultella group</taxon>
        <taxon>Klebsiella</taxon>
        <taxon>Klebsiella pneumoniae complex</taxon>
    </lineage>
</organism>
<dbReference type="FunFam" id="1.10.10.10:FF:000009">
    <property type="entry name" value="LexA repressor"/>
    <property type="match status" value="1"/>
</dbReference>
<accession>A0A377XK33</accession>
<dbReference type="SUPFAM" id="SSF46785">
    <property type="entry name" value="Winged helix' DNA-binding domain"/>
    <property type="match status" value="1"/>
</dbReference>
<dbReference type="PANTHER" id="PTHR33516">
    <property type="entry name" value="LEXA REPRESSOR"/>
    <property type="match status" value="1"/>
</dbReference>
<keyword evidence="1" id="KW-0678">Repressor</keyword>
<sequence>MKALTTRQQEVFDLIRDHISQTGMPPTRAEIAQRLGFRSPNAAEEHLKALARKGAIEIVSGASRGIRLLTEEEQGLPLIGRVAAGEPLLAQQHN</sequence>
<keyword evidence="9" id="KW-0234">DNA repair</keyword>
<evidence type="ECO:0000256" key="8">
    <source>
        <dbReference type="ARBA" id="ARBA00023163"/>
    </source>
</evidence>
<dbReference type="GO" id="GO:0006281">
    <property type="term" value="P:DNA repair"/>
    <property type="evidence" value="ECO:0007669"/>
    <property type="project" value="UniProtKB-KW"/>
</dbReference>
<evidence type="ECO:0000256" key="7">
    <source>
        <dbReference type="ARBA" id="ARBA00023125"/>
    </source>
</evidence>
<keyword evidence="3" id="KW-0227">DNA damage</keyword>
<dbReference type="EC" id="3.4.21.88" evidence="12"/>
<dbReference type="Proteomes" id="UP000254340">
    <property type="component" value="Unassembled WGS sequence"/>
</dbReference>
<evidence type="ECO:0000256" key="1">
    <source>
        <dbReference type="ARBA" id="ARBA00022491"/>
    </source>
</evidence>
<dbReference type="GO" id="GO:0003677">
    <property type="term" value="F:DNA binding"/>
    <property type="evidence" value="ECO:0007669"/>
    <property type="project" value="UniProtKB-KW"/>
</dbReference>
<evidence type="ECO:0000313" key="13">
    <source>
        <dbReference type="Proteomes" id="UP000254340"/>
    </source>
</evidence>
<dbReference type="GO" id="GO:0009432">
    <property type="term" value="P:SOS response"/>
    <property type="evidence" value="ECO:0007669"/>
    <property type="project" value="UniProtKB-KW"/>
</dbReference>
<dbReference type="GO" id="GO:0045892">
    <property type="term" value="P:negative regulation of DNA-templated transcription"/>
    <property type="evidence" value="ECO:0007669"/>
    <property type="project" value="InterPro"/>
</dbReference>
<protein>
    <submittedName>
        <fullName evidence="12">SOS-response repressor and protease LexA</fullName>
        <ecNumber evidence="12">3.4.21.88</ecNumber>
    </submittedName>
</protein>
<reference evidence="12 13" key="1">
    <citation type="submission" date="2018-06" db="EMBL/GenBank/DDBJ databases">
        <authorList>
            <consortium name="Pathogen Informatics"/>
            <person name="Doyle S."/>
        </authorList>
    </citation>
    <scope>NUCLEOTIDE SEQUENCE [LARGE SCALE GENOMIC DNA]</scope>
    <source>
        <strain evidence="12 13">NCTC5047</strain>
    </source>
</reference>
<feature type="domain" description="LexA repressor DNA-binding" evidence="11">
    <location>
        <begin position="1"/>
        <end position="65"/>
    </location>
</feature>
<evidence type="ECO:0000256" key="6">
    <source>
        <dbReference type="ARBA" id="ARBA00023015"/>
    </source>
</evidence>
<dbReference type="EMBL" id="UGLH01000006">
    <property type="protein sequence ID" value="STT83230.1"/>
    <property type="molecule type" value="Genomic_DNA"/>
</dbReference>
<keyword evidence="10" id="KW-0742">SOS response</keyword>
<evidence type="ECO:0000256" key="5">
    <source>
        <dbReference type="ARBA" id="ARBA00022813"/>
    </source>
</evidence>
<dbReference type="InterPro" id="IPR006200">
    <property type="entry name" value="LexA"/>
</dbReference>
<proteinExistence type="predicted"/>
<keyword evidence="12" id="KW-0645">Protease</keyword>
<dbReference type="AlphaFoldDB" id="A0A377XK33"/>
<evidence type="ECO:0000259" key="11">
    <source>
        <dbReference type="Pfam" id="PF01726"/>
    </source>
</evidence>
<keyword evidence="7" id="KW-0238">DNA-binding</keyword>
<keyword evidence="8" id="KW-0804">Transcription</keyword>
<keyword evidence="4 12" id="KW-0378">Hydrolase</keyword>
<evidence type="ECO:0000256" key="4">
    <source>
        <dbReference type="ARBA" id="ARBA00022801"/>
    </source>
</evidence>
<dbReference type="NCBIfam" id="TIGR00498">
    <property type="entry name" value="lexA"/>
    <property type="match status" value="1"/>
</dbReference>
<dbReference type="GO" id="GO:0006508">
    <property type="term" value="P:proteolysis"/>
    <property type="evidence" value="ECO:0007669"/>
    <property type="project" value="UniProtKB-KW"/>
</dbReference>
<dbReference type="Gene3D" id="1.10.10.10">
    <property type="entry name" value="Winged helix-like DNA-binding domain superfamily/Winged helix DNA-binding domain"/>
    <property type="match status" value="1"/>
</dbReference>
<dbReference type="InterPro" id="IPR036390">
    <property type="entry name" value="WH_DNA-bd_sf"/>
</dbReference>
<gene>
    <name evidence="12" type="primary">lexA_1</name>
    <name evidence="12" type="ORF">NCTC5047_04238</name>
</gene>
<name>A0A377XK33_KLEPN</name>
<dbReference type="InterPro" id="IPR036388">
    <property type="entry name" value="WH-like_DNA-bd_sf"/>
</dbReference>
<keyword evidence="6" id="KW-0805">Transcription regulation</keyword>
<keyword evidence="2" id="KW-0235">DNA replication</keyword>